<evidence type="ECO:0000313" key="3">
    <source>
        <dbReference type="Proteomes" id="UP001164776"/>
    </source>
</evidence>
<protein>
    <submittedName>
        <fullName evidence="2">Uncharacterized protein</fullName>
    </submittedName>
</protein>
<name>A0A9W7XCP7_9POAL</name>
<accession>A0A9W7XCP7</accession>
<dbReference type="AlphaFoldDB" id="A0A9W7XCP7"/>
<reference evidence="2 3" key="1">
    <citation type="submission" date="2022-10" db="EMBL/GenBank/DDBJ databases">
        <title>WGS assembly of Paspalum vaginatum 540-79.</title>
        <authorList>
            <person name="Sun G."/>
            <person name="Wase N."/>
            <person name="Shu S."/>
            <person name="Jenkins J."/>
            <person name="Zhou B."/>
            <person name="Torres-Rodriguez J."/>
            <person name="Chen C."/>
            <person name="Sandor L."/>
            <person name="Plott C."/>
            <person name="Yoshinga Y."/>
            <person name="Daum C."/>
            <person name="Qi P."/>
            <person name="Barry K."/>
            <person name="Lipzen A."/>
            <person name="Berry L."/>
            <person name="Pedersen C."/>
            <person name="Gottilla T."/>
            <person name="Foltz A."/>
            <person name="Yu H."/>
            <person name="O'Malley R."/>
            <person name="Zhang C."/>
            <person name="Devos K."/>
            <person name="Sigmon B."/>
            <person name="Yu B."/>
            <person name="Obata T."/>
            <person name="Schmutz J."/>
            <person name="Schnable J."/>
        </authorList>
    </citation>
    <scope>NUCLEOTIDE SEQUENCE [LARGE SCALE GENOMIC DNA]</scope>
    <source>
        <strain evidence="3">cv. 540-79</strain>
    </source>
</reference>
<proteinExistence type="predicted"/>
<gene>
    <name evidence="2" type="ORF">BS78_K325900</name>
</gene>
<evidence type="ECO:0000256" key="1">
    <source>
        <dbReference type="SAM" id="MobiDB-lite"/>
    </source>
</evidence>
<dbReference type="Proteomes" id="UP001164776">
    <property type="component" value="Unassembled WGS sequence"/>
</dbReference>
<evidence type="ECO:0000313" key="2">
    <source>
        <dbReference type="EMBL" id="KAJ1256715.1"/>
    </source>
</evidence>
<keyword evidence="3" id="KW-1185">Reference proteome</keyword>
<dbReference type="EMBL" id="MU629486">
    <property type="protein sequence ID" value="KAJ1256715.1"/>
    <property type="molecule type" value="Genomic_DNA"/>
</dbReference>
<sequence length="201" mass="22694">MDTETSFLLQIQVIGTNDHLSWYSDSKVIDTDMTNYRDLVDGFLDSYCCRYREVAKVFWYCAETKSNIPVRCDEDVIDMFAKNVSTKTCRVTIAYHYLDVDPPAIPPWEELSLPTASSSQAVTDGVEPDDTYLLNPEPENEHVGVDDEGQCVEVAPKTTRKYDPNAEFIPNSDSDSDSDSQSYSDYDDLTRTRLGPVDAQV</sequence>
<comment type="caution">
    <text evidence="2">The sequence shown here is derived from an EMBL/GenBank/DDBJ whole genome shotgun (WGS) entry which is preliminary data.</text>
</comment>
<organism evidence="2 3">
    <name type="scientific">Paspalum vaginatum</name>
    <name type="common">seashore paspalum</name>
    <dbReference type="NCBI Taxonomy" id="158149"/>
    <lineage>
        <taxon>Eukaryota</taxon>
        <taxon>Viridiplantae</taxon>
        <taxon>Streptophyta</taxon>
        <taxon>Embryophyta</taxon>
        <taxon>Tracheophyta</taxon>
        <taxon>Spermatophyta</taxon>
        <taxon>Magnoliopsida</taxon>
        <taxon>Liliopsida</taxon>
        <taxon>Poales</taxon>
        <taxon>Poaceae</taxon>
        <taxon>PACMAD clade</taxon>
        <taxon>Panicoideae</taxon>
        <taxon>Andropogonodae</taxon>
        <taxon>Paspaleae</taxon>
        <taxon>Paspalinae</taxon>
        <taxon>Paspalum</taxon>
    </lineage>
</organism>
<feature type="region of interest" description="Disordered" evidence="1">
    <location>
        <begin position="156"/>
        <end position="201"/>
    </location>
</feature>